<sequence length="526" mass="59271">MDFDKQRNVEGFHPTRTPPNATCLEQGGEESLADYYGRARELLRRSHGRDVIINGSSPLSPIEQVVSPGIISAFLGGIKEDDVRKAAMMKSMTTTRSLRAAYEAAEDTKAATTKISEMEKARAEKKELEILRRQNNQRWGQTVNSGVTSPYQSSVNHERKMNMTHTQSTRQLTTDLTHSMVGTNSGQSNRSVVPPNRLSRHPIINGTKPYSKEMGLLCFRCGELGHRKAECTGNPLEWWEQMKLKEILWPKTSSNYARVSDTGAGLRYRDIEDSDWRSRDLPERIKEEAEITQEQVPFYNSDTPELTFEQKAVEALGDHELKAFRVPVTVRTRKGRQDVNVTLPASMAQADQGSDMIIVTIGFLKKLGLPMKSLSEKGFNGLTMNVADGTSSKLSYFSEFEIGVMGIWRKVEAFVRPFSSEYDEEVHLLLGMPWLHAVDAKIRIRDSIIEIGDEAQTEAIVKLQGPKFVESEIRKLILCPKEKIDARVNKTDYVESSSEDGDDESFWESEEDSDDIDLSSQENCST</sequence>
<evidence type="ECO:0000256" key="2">
    <source>
        <dbReference type="SAM" id="Coils"/>
    </source>
</evidence>
<keyword evidence="1" id="KW-0862">Zinc</keyword>
<dbReference type="InterPro" id="IPR001878">
    <property type="entry name" value="Znf_CCHC"/>
</dbReference>
<evidence type="ECO:0000256" key="1">
    <source>
        <dbReference type="PROSITE-ProRule" id="PRU00047"/>
    </source>
</evidence>
<dbReference type="GO" id="GO:0008270">
    <property type="term" value="F:zinc ion binding"/>
    <property type="evidence" value="ECO:0007669"/>
    <property type="project" value="UniProtKB-KW"/>
</dbReference>
<feature type="compositionally biased region" description="Polar residues" evidence="3">
    <location>
        <begin position="182"/>
        <end position="191"/>
    </location>
</feature>
<feature type="region of interest" description="Disordered" evidence="3">
    <location>
        <begin position="490"/>
        <end position="526"/>
    </location>
</feature>
<dbReference type="STRING" id="212602.A0A420HNR1"/>
<dbReference type="Pfam" id="PF00098">
    <property type="entry name" value="zf-CCHC"/>
    <property type="match status" value="1"/>
</dbReference>
<evidence type="ECO:0000259" key="4">
    <source>
        <dbReference type="PROSITE" id="PS50158"/>
    </source>
</evidence>
<dbReference type="CDD" id="cd00303">
    <property type="entry name" value="retropepsin_like"/>
    <property type="match status" value="1"/>
</dbReference>
<feature type="compositionally biased region" description="Acidic residues" evidence="3">
    <location>
        <begin position="497"/>
        <end position="517"/>
    </location>
</feature>
<keyword evidence="6" id="KW-1185">Reference proteome</keyword>
<dbReference type="GO" id="GO:0003676">
    <property type="term" value="F:nucleic acid binding"/>
    <property type="evidence" value="ECO:0007669"/>
    <property type="project" value="InterPro"/>
</dbReference>
<protein>
    <recommendedName>
        <fullName evidence="4">CCHC-type domain-containing protein</fullName>
    </recommendedName>
</protein>
<keyword evidence="2" id="KW-0175">Coiled coil</keyword>
<feature type="region of interest" description="Disordered" evidence="3">
    <location>
        <begin position="182"/>
        <end position="206"/>
    </location>
</feature>
<organism evidence="5 6">
    <name type="scientific">Erysiphe neolycopersici</name>
    <dbReference type="NCBI Taxonomy" id="212602"/>
    <lineage>
        <taxon>Eukaryota</taxon>
        <taxon>Fungi</taxon>
        <taxon>Dikarya</taxon>
        <taxon>Ascomycota</taxon>
        <taxon>Pezizomycotina</taxon>
        <taxon>Leotiomycetes</taxon>
        <taxon>Erysiphales</taxon>
        <taxon>Erysiphaceae</taxon>
        <taxon>Erysiphe</taxon>
    </lineage>
</organism>
<keyword evidence="1" id="KW-0863">Zinc-finger</keyword>
<dbReference type="Gene3D" id="2.40.70.10">
    <property type="entry name" value="Acid Proteases"/>
    <property type="match status" value="1"/>
</dbReference>
<feature type="region of interest" description="Disordered" evidence="3">
    <location>
        <begin position="1"/>
        <end position="20"/>
    </location>
</feature>
<feature type="compositionally biased region" description="Basic and acidic residues" evidence="3">
    <location>
        <begin position="1"/>
        <end position="10"/>
    </location>
</feature>
<evidence type="ECO:0000313" key="6">
    <source>
        <dbReference type="Proteomes" id="UP000286134"/>
    </source>
</evidence>
<name>A0A420HNR1_9PEZI</name>
<dbReference type="EMBL" id="MCFK01006387">
    <property type="protein sequence ID" value="RKF59009.1"/>
    <property type="molecule type" value="Genomic_DNA"/>
</dbReference>
<dbReference type="PROSITE" id="PS50158">
    <property type="entry name" value="ZF_CCHC"/>
    <property type="match status" value="1"/>
</dbReference>
<accession>A0A420HNR1</accession>
<dbReference type="InterPro" id="IPR021109">
    <property type="entry name" value="Peptidase_aspartic_dom_sf"/>
</dbReference>
<evidence type="ECO:0000313" key="5">
    <source>
        <dbReference type="EMBL" id="RKF59009.1"/>
    </source>
</evidence>
<keyword evidence="1" id="KW-0479">Metal-binding</keyword>
<comment type="caution">
    <text evidence="5">The sequence shown here is derived from an EMBL/GenBank/DDBJ whole genome shotgun (WGS) entry which is preliminary data.</text>
</comment>
<gene>
    <name evidence="5" type="ORF">OnM2_063021</name>
</gene>
<feature type="coiled-coil region" evidence="2">
    <location>
        <begin position="111"/>
        <end position="138"/>
    </location>
</feature>
<proteinExistence type="predicted"/>
<dbReference type="OrthoDB" id="407432at2759"/>
<evidence type="ECO:0000256" key="3">
    <source>
        <dbReference type="SAM" id="MobiDB-lite"/>
    </source>
</evidence>
<feature type="domain" description="CCHC-type" evidence="4">
    <location>
        <begin position="218"/>
        <end position="231"/>
    </location>
</feature>
<dbReference type="AlphaFoldDB" id="A0A420HNR1"/>
<reference evidence="5 6" key="1">
    <citation type="journal article" date="2018" name="BMC Genomics">
        <title>Comparative genome analyses reveal sequence features reflecting distinct modes of host-adaptation between dicot and monocot powdery mildew.</title>
        <authorList>
            <person name="Wu Y."/>
            <person name="Ma X."/>
            <person name="Pan Z."/>
            <person name="Kale S.D."/>
            <person name="Song Y."/>
            <person name="King H."/>
            <person name="Zhang Q."/>
            <person name="Presley C."/>
            <person name="Deng X."/>
            <person name="Wei C.I."/>
            <person name="Xiao S."/>
        </authorList>
    </citation>
    <scope>NUCLEOTIDE SEQUENCE [LARGE SCALE GENOMIC DNA]</scope>
    <source>
        <strain evidence="5">UMSG2</strain>
    </source>
</reference>
<dbReference type="SMART" id="SM00343">
    <property type="entry name" value="ZnF_C2HC"/>
    <property type="match status" value="1"/>
</dbReference>
<dbReference type="Proteomes" id="UP000286134">
    <property type="component" value="Unassembled WGS sequence"/>
</dbReference>